<proteinExistence type="predicted"/>
<dbReference type="EMBL" id="JACHJY010000002">
    <property type="protein sequence ID" value="MBB4981064.1"/>
    <property type="molecule type" value="Genomic_DNA"/>
</dbReference>
<dbReference type="AlphaFoldDB" id="A0A7W7XA27"/>
<sequence>MLFIVDDPVYRDLTAADLVALVPDGESLLFLADRTALTTPDL</sequence>
<evidence type="ECO:0000313" key="3">
    <source>
        <dbReference type="Proteomes" id="UP000582643"/>
    </source>
</evidence>
<evidence type="ECO:0000313" key="2">
    <source>
        <dbReference type="EMBL" id="MBB4981064.1"/>
    </source>
</evidence>
<gene>
    <name evidence="2" type="ORF">GGE06_001972</name>
</gene>
<protein>
    <recommendedName>
        <fullName evidence="1">DUF6924 domain-containing protein</fullName>
    </recommendedName>
</protein>
<dbReference type="Proteomes" id="UP000582643">
    <property type="component" value="Unassembled WGS sequence"/>
</dbReference>
<keyword evidence="3" id="KW-1185">Reference proteome</keyword>
<evidence type="ECO:0000259" key="1">
    <source>
        <dbReference type="Pfam" id="PF21962"/>
    </source>
</evidence>
<dbReference type="InterPro" id="IPR053832">
    <property type="entry name" value="DUF6924"/>
</dbReference>
<comment type="caution">
    <text evidence="2">The sequence shown here is derived from an EMBL/GenBank/DDBJ whole genome shotgun (WGS) entry which is preliminary data.</text>
</comment>
<dbReference type="Pfam" id="PF21962">
    <property type="entry name" value="DUF6924"/>
    <property type="match status" value="1"/>
</dbReference>
<reference evidence="2 3" key="1">
    <citation type="submission" date="2020-08" db="EMBL/GenBank/DDBJ databases">
        <title>Genomic Encyclopedia of Type Strains, Phase III (KMG-III): the genomes of soil and plant-associated and newly described type strains.</title>
        <authorList>
            <person name="Whitman W."/>
        </authorList>
    </citation>
    <scope>NUCLEOTIDE SEQUENCE [LARGE SCALE GENOMIC DNA]</scope>
    <source>
        <strain evidence="2 3">SFB5A</strain>
    </source>
</reference>
<name>A0A7W7XA27_9ACTN</name>
<organism evidence="2 3">
    <name type="scientific">Streptomyces nymphaeiformis</name>
    <dbReference type="NCBI Taxonomy" id="2663842"/>
    <lineage>
        <taxon>Bacteria</taxon>
        <taxon>Bacillati</taxon>
        <taxon>Actinomycetota</taxon>
        <taxon>Actinomycetes</taxon>
        <taxon>Kitasatosporales</taxon>
        <taxon>Streptomycetaceae</taxon>
        <taxon>Streptomyces</taxon>
    </lineage>
</organism>
<accession>A0A7W7XA27</accession>
<feature type="domain" description="DUF6924" evidence="1">
    <location>
        <begin position="4"/>
        <end position="41"/>
    </location>
</feature>